<evidence type="ECO:0000256" key="5">
    <source>
        <dbReference type="ARBA" id="ARBA00022695"/>
    </source>
</evidence>
<dbReference type="Pfam" id="PF01467">
    <property type="entry name" value="CTP_transf_like"/>
    <property type="match status" value="1"/>
</dbReference>
<dbReference type="AlphaFoldDB" id="A0A0F7D4B4"/>
<dbReference type="EMBL" id="CP011366">
    <property type="protein sequence ID" value="AKG73940.1"/>
    <property type="molecule type" value="Genomic_DNA"/>
</dbReference>
<dbReference type="Proteomes" id="UP000183090">
    <property type="component" value="Unassembled WGS sequence"/>
</dbReference>
<dbReference type="RefSeq" id="WP_046790128.1">
    <property type="nucleotide sequence ID" value="NZ_CP011366.1"/>
</dbReference>
<protein>
    <recommendedName>
        <fullName evidence="10">Probable nicotinate-nucleotide adenylyltransferase</fullName>
        <ecNumber evidence="10">2.7.7.18</ecNumber>
    </recommendedName>
    <alternativeName>
        <fullName evidence="10">Deamido-NAD(+) diphosphorylase</fullName>
    </alternativeName>
    <alternativeName>
        <fullName evidence="10">Deamido-NAD(+) pyrophosphorylase</fullName>
    </alternativeName>
    <alternativeName>
        <fullName evidence="10">Nicotinate mononucleotide adenylyltransferase</fullName>
        <shortName evidence="10">NaMN adenylyltransferase</shortName>
    </alternativeName>
</protein>
<evidence type="ECO:0000259" key="11">
    <source>
        <dbReference type="Pfam" id="PF01467"/>
    </source>
</evidence>
<dbReference type="InterPro" id="IPR004821">
    <property type="entry name" value="Cyt_trans-like"/>
</dbReference>
<dbReference type="NCBIfam" id="TIGR00482">
    <property type="entry name" value="nicotinate (nicotinamide) nucleotide adenylyltransferase"/>
    <property type="match status" value="1"/>
</dbReference>
<dbReference type="KEGG" id="shv:AAT16_06665"/>
<proteinExistence type="inferred from homology"/>
<evidence type="ECO:0000256" key="3">
    <source>
        <dbReference type="ARBA" id="ARBA00022642"/>
    </source>
</evidence>
<dbReference type="Gene3D" id="3.40.50.620">
    <property type="entry name" value="HUPs"/>
    <property type="match status" value="1"/>
</dbReference>
<feature type="domain" description="Cytidyltransferase-like" evidence="11">
    <location>
        <begin position="5"/>
        <end position="160"/>
    </location>
</feature>
<reference evidence="13 15" key="3">
    <citation type="submission" date="2016-10" db="EMBL/GenBank/DDBJ databases">
        <authorList>
            <person name="Varghese N."/>
            <person name="Submissions S."/>
        </authorList>
    </citation>
    <scope>NUCLEOTIDE SEQUENCE [LARGE SCALE GENOMIC DNA]</scope>
    <source>
        <strain evidence="13 15">CGMCC 1.6501</strain>
    </source>
</reference>
<evidence type="ECO:0000313" key="13">
    <source>
        <dbReference type="EMBL" id="SFK58184.1"/>
    </source>
</evidence>
<evidence type="ECO:0000313" key="14">
    <source>
        <dbReference type="Proteomes" id="UP000034029"/>
    </source>
</evidence>
<dbReference type="PANTHER" id="PTHR39321:SF3">
    <property type="entry name" value="PHOSPHOPANTETHEINE ADENYLYLTRANSFERASE"/>
    <property type="match status" value="1"/>
</dbReference>
<comment type="similarity">
    <text evidence="10">Belongs to the NadD family.</text>
</comment>
<dbReference type="EC" id="2.7.7.18" evidence="10"/>
<dbReference type="EMBL" id="FOTB01000001">
    <property type="protein sequence ID" value="SFK58184.1"/>
    <property type="molecule type" value="Genomic_DNA"/>
</dbReference>
<keyword evidence="14" id="KW-1185">Reference proteome</keyword>
<dbReference type="InterPro" id="IPR005248">
    <property type="entry name" value="NadD/NMNAT"/>
</dbReference>
<evidence type="ECO:0000256" key="4">
    <source>
        <dbReference type="ARBA" id="ARBA00022679"/>
    </source>
</evidence>
<dbReference type="SUPFAM" id="SSF52374">
    <property type="entry name" value="Nucleotidylyl transferase"/>
    <property type="match status" value="1"/>
</dbReference>
<dbReference type="Proteomes" id="UP000034029">
    <property type="component" value="Chromosome"/>
</dbReference>
<keyword evidence="3 10" id="KW-0662">Pyridine nucleotide biosynthesis</keyword>
<keyword evidence="4 10" id="KW-0808">Transferase</keyword>
<evidence type="ECO:0000256" key="10">
    <source>
        <dbReference type="HAMAP-Rule" id="MF_00244"/>
    </source>
</evidence>
<dbReference type="GO" id="GO:0004515">
    <property type="term" value="F:nicotinate-nucleotide adenylyltransferase activity"/>
    <property type="evidence" value="ECO:0007669"/>
    <property type="project" value="UniProtKB-UniRule"/>
</dbReference>
<evidence type="ECO:0000313" key="15">
    <source>
        <dbReference type="Proteomes" id="UP000183090"/>
    </source>
</evidence>
<dbReference type="GO" id="GO:0009435">
    <property type="term" value="P:NAD+ biosynthetic process"/>
    <property type="evidence" value="ECO:0007669"/>
    <property type="project" value="UniProtKB-UniRule"/>
</dbReference>
<gene>
    <name evidence="10" type="primary">nadD</name>
    <name evidence="12" type="ORF">AAT16_06665</name>
    <name evidence="13" type="ORF">SAMN05216235_0576</name>
</gene>
<accession>A0A0F7D4B4</accession>
<evidence type="ECO:0000256" key="6">
    <source>
        <dbReference type="ARBA" id="ARBA00022741"/>
    </source>
</evidence>
<dbReference type="CDD" id="cd02165">
    <property type="entry name" value="NMNAT"/>
    <property type="match status" value="1"/>
</dbReference>
<organism evidence="13 15">
    <name type="scientific">Salinicoccus halodurans</name>
    <dbReference type="NCBI Taxonomy" id="407035"/>
    <lineage>
        <taxon>Bacteria</taxon>
        <taxon>Bacillati</taxon>
        <taxon>Bacillota</taxon>
        <taxon>Bacilli</taxon>
        <taxon>Bacillales</taxon>
        <taxon>Staphylococcaceae</taxon>
        <taxon>Salinicoccus</taxon>
    </lineage>
</organism>
<evidence type="ECO:0000256" key="7">
    <source>
        <dbReference type="ARBA" id="ARBA00022840"/>
    </source>
</evidence>
<dbReference type="InterPro" id="IPR014729">
    <property type="entry name" value="Rossmann-like_a/b/a_fold"/>
</dbReference>
<evidence type="ECO:0000256" key="2">
    <source>
        <dbReference type="ARBA" id="ARBA00005019"/>
    </source>
</evidence>
<sequence length="187" mass="21435">MKIGVFGGTFDPVHIGHIHAVAEAKIALNLDKVIIIPARQSPLKSSSPTKDKHRLNMLHHAVEGYGFIEIDTFELEQEGVSYTYGTALYLARKYPEDELYFLMGMDQYRSFDKWHKNDELLELMNFAVMARAAEDVRVKQPFIHIQQPVVEVSSTIIRERIANGNIVRHQLNSAVYKYIKEQGLYEA</sequence>
<comment type="function">
    <text evidence="1 10">Catalyzes the reversible adenylation of nicotinate mononucleotide (NaMN) to nicotinic acid adenine dinucleotide (NaAD).</text>
</comment>
<name>A0A0F7D4B4_9STAP</name>
<evidence type="ECO:0000256" key="9">
    <source>
        <dbReference type="ARBA" id="ARBA00048721"/>
    </source>
</evidence>
<evidence type="ECO:0000313" key="12">
    <source>
        <dbReference type="EMBL" id="AKG73940.1"/>
    </source>
</evidence>
<dbReference type="PANTHER" id="PTHR39321">
    <property type="entry name" value="NICOTINATE-NUCLEOTIDE ADENYLYLTRANSFERASE-RELATED"/>
    <property type="match status" value="1"/>
</dbReference>
<comment type="catalytic activity">
    <reaction evidence="9 10">
        <text>nicotinate beta-D-ribonucleotide + ATP + H(+) = deamido-NAD(+) + diphosphate</text>
        <dbReference type="Rhea" id="RHEA:22860"/>
        <dbReference type="ChEBI" id="CHEBI:15378"/>
        <dbReference type="ChEBI" id="CHEBI:30616"/>
        <dbReference type="ChEBI" id="CHEBI:33019"/>
        <dbReference type="ChEBI" id="CHEBI:57502"/>
        <dbReference type="ChEBI" id="CHEBI:58437"/>
        <dbReference type="EC" id="2.7.7.18"/>
    </reaction>
</comment>
<reference evidence="14" key="2">
    <citation type="submission" date="2015-04" db="EMBL/GenBank/DDBJ databases">
        <title>Complete genome sequence of Salinicoccus halodurans strain H3B36, isolated from the Qaidam basin of China.</title>
        <authorList>
            <person name="Ma Y."/>
            <person name="Jiang K."/>
            <person name="Xue Y."/>
        </authorList>
    </citation>
    <scope>NUCLEOTIDE SEQUENCE [LARGE SCALE GENOMIC DNA]</scope>
    <source>
        <strain evidence="14">H3B36</strain>
    </source>
</reference>
<keyword evidence="8 10" id="KW-0520">NAD</keyword>
<comment type="pathway">
    <text evidence="2 10">Cofactor biosynthesis; NAD(+) biosynthesis; deamido-NAD(+) from nicotinate D-ribonucleotide: step 1/1.</text>
</comment>
<reference evidence="12 14" key="1">
    <citation type="journal article" date="2015" name="Int. J. Syst. Evol. Microbiol.">
        <title>Complete genome sequence of Salinicoccus halodurans H3B36, isolated from the Qaidam Basin in China.</title>
        <authorList>
            <person name="Jiang K."/>
            <person name="Xue Y."/>
            <person name="Ma Y."/>
        </authorList>
    </citation>
    <scope>NUCLEOTIDE SEQUENCE [LARGE SCALE GENOMIC DNA]</scope>
    <source>
        <strain evidence="12 14">H3B36</strain>
    </source>
</reference>
<keyword evidence="6 10" id="KW-0547">Nucleotide-binding</keyword>
<dbReference type="HAMAP" id="MF_00244">
    <property type="entry name" value="NaMN_adenylyltr"/>
    <property type="match status" value="1"/>
</dbReference>
<dbReference type="GO" id="GO:0005524">
    <property type="term" value="F:ATP binding"/>
    <property type="evidence" value="ECO:0007669"/>
    <property type="project" value="UniProtKB-KW"/>
</dbReference>
<keyword evidence="7 10" id="KW-0067">ATP-binding</keyword>
<evidence type="ECO:0000256" key="1">
    <source>
        <dbReference type="ARBA" id="ARBA00002324"/>
    </source>
</evidence>
<keyword evidence="5 10" id="KW-0548">Nucleotidyltransferase</keyword>
<dbReference type="NCBIfam" id="TIGR00125">
    <property type="entry name" value="cyt_tran_rel"/>
    <property type="match status" value="1"/>
</dbReference>
<evidence type="ECO:0000256" key="8">
    <source>
        <dbReference type="ARBA" id="ARBA00023027"/>
    </source>
</evidence>
<dbReference type="OrthoDB" id="5295945at2"/>